<organism evidence="2 3">
    <name type="scientific">Paenibacillus borealis</name>
    <dbReference type="NCBI Taxonomy" id="160799"/>
    <lineage>
        <taxon>Bacteria</taxon>
        <taxon>Bacillati</taxon>
        <taxon>Bacillota</taxon>
        <taxon>Bacilli</taxon>
        <taxon>Bacillales</taxon>
        <taxon>Paenibacillaceae</taxon>
        <taxon>Paenibacillus</taxon>
    </lineage>
</organism>
<feature type="transmembrane region" description="Helical" evidence="1">
    <location>
        <begin position="12"/>
        <end position="36"/>
    </location>
</feature>
<accession>A0A089L8P4</accession>
<keyword evidence="1" id="KW-1133">Transmembrane helix</keyword>
<keyword evidence="1" id="KW-0812">Transmembrane</keyword>
<sequence>MENRNLGLGKFLISLPVVLGAVALPAGILVLFYLIFTDFYQRGFLTGLLQGLICLVIMFIHFIVGLVFAEKYWTARNEGLDGKIVIRQFLIYLAIGVLVQISLNIIFENPFKDPPAPSFF</sequence>
<proteinExistence type="predicted"/>
<evidence type="ECO:0000256" key="1">
    <source>
        <dbReference type="SAM" id="Phobius"/>
    </source>
</evidence>
<evidence type="ECO:0000313" key="2">
    <source>
        <dbReference type="EMBL" id="AIQ57182.1"/>
    </source>
</evidence>
<gene>
    <name evidence="2" type="ORF">PBOR_09755</name>
</gene>
<dbReference type="Proteomes" id="UP000029518">
    <property type="component" value="Chromosome"/>
</dbReference>
<dbReference type="KEGG" id="pbd:PBOR_09755"/>
<feature type="transmembrane region" description="Helical" evidence="1">
    <location>
        <begin position="89"/>
        <end position="107"/>
    </location>
</feature>
<reference evidence="2" key="1">
    <citation type="submission" date="2014-08" db="EMBL/GenBank/DDBJ databases">
        <title>Comparative genomics of the Paenibacillus odorifer group.</title>
        <authorList>
            <person name="den Bakker H.C."/>
            <person name="Tsai Y.-C.Y.-C."/>
            <person name="Martin N."/>
            <person name="Korlach J."/>
            <person name="Wiedmann M."/>
        </authorList>
    </citation>
    <scope>NUCLEOTIDE SEQUENCE [LARGE SCALE GENOMIC DNA]</scope>
    <source>
        <strain evidence="2">DSM 13188</strain>
    </source>
</reference>
<evidence type="ECO:0000313" key="3">
    <source>
        <dbReference type="Proteomes" id="UP000029518"/>
    </source>
</evidence>
<name>A0A089L8P4_PAEBO</name>
<protein>
    <submittedName>
        <fullName evidence="2">Uncharacterized protein</fullName>
    </submittedName>
</protein>
<keyword evidence="1" id="KW-0472">Membrane</keyword>
<dbReference type="HOGENOM" id="CLU_2047367_0_0_9"/>
<dbReference type="EMBL" id="CP009285">
    <property type="protein sequence ID" value="AIQ57182.1"/>
    <property type="molecule type" value="Genomic_DNA"/>
</dbReference>
<keyword evidence="3" id="KW-1185">Reference proteome</keyword>
<feature type="transmembrane region" description="Helical" evidence="1">
    <location>
        <begin position="48"/>
        <end position="69"/>
    </location>
</feature>
<dbReference type="AlphaFoldDB" id="A0A089L8P4"/>